<evidence type="ECO:0008006" key="2">
    <source>
        <dbReference type="Google" id="ProtNLM"/>
    </source>
</evidence>
<reference evidence="1" key="1">
    <citation type="submission" date="2019-08" db="EMBL/GenBank/DDBJ databases">
        <authorList>
            <person name="Kucharzyk K."/>
            <person name="Murdoch R.W."/>
            <person name="Higgins S."/>
            <person name="Loffler F."/>
        </authorList>
    </citation>
    <scope>NUCLEOTIDE SEQUENCE</scope>
</reference>
<proteinExistence type="predicted"/>
<name>A0A645GZL3_9ZZZZ</name>
<protein>
    <recommendedName>
        <fullName evidence="2">Outer membrane protein beta-barrel domain-containing protein</fullName>
    </recommendedName>
</protein>
<comment type="caution">
    <text evidence="1">The sequence shown here is derived from an EMBL/GenBank/DDBJ whole genome shotgun (WGS) entry which is preliminary data.</text>
</comment>
<gene>
    <name evidence="1" type="ORF">SDC9_178966</name>
</gene>
<sequence length="142" mass="16091">MNANLTNLDIPINITWRFLTKGAGKDRYNYYVSGGVSSLAYMGERYVRTTYRQEVREEVNMLATGAKMTYQLENFATTSENKEEPLNAFNVAGRINLIFGVERKLTKDLNLHIEPYVKIPLSGLGSENMKFMTSGVTCKISF</sequence>
<accession>A0A645GZL3</accession>
<dbReference type="AlphaFoldDB" id="A0A645GZL3"/>
<evidence type="ECO:0000313" key="1">
    <source>
        <dbReference type="EMBL" id="MPN31492.1"/>
    </source>
</evidence>
<organism evidence="1">
    <name type="scientific">bioreactor metagenome</name>
    <dbReference type="NCBI Taxonomy" id="1076179"/>
    <lineage>
        <taxon>unclassified sequences</taxon>
        <taxon>metagenomes</taxon>
        <taxon>ecological metagenomes</taxon>
    </lineage>
</organism>
<dbReference type="EMBL" id="VSSQ01083035">
    <property type="protein sequence ID" value="MPN31492.1"/>
    <property type="molecule type" value="Genomic_DNA"/>
</dbReference>